<keyword evidence="2" id="KW-1185">Reference proteome</keyword>
<comment type="caution">
    <text evidence="1">The sequence shown here is derived from an EMBL/GenBank/DDBJ whole genome shotgun (WGS) entry which is preliminary data.</text>
</comment>
<dbReference type="Proteomes" id="UP001602089">
    <property type="component" value="Unassembled WGS sequence"/>
</dbReference>
<evidence type="ECO:0000313" key="2">
    <source>
        <dbReference type="Proteomes" id="UP001602089"/>
    </source>
</evidence>
<protein>
    <recommendedName>
        <fullName evidence="3">XRE family transcriptional regulator</fullName>
    </recommendedName>
</protein>
<sequence length="284" mass="31588">MTTAEWRNPRRGYIASTRTYTPESRRRKLYKVRTGRGQASMVDTSIVIANIEPLRQMGFSCHAIGAAAGLPGQTVVDILNGVREKTRVDVASRLARVTHVPVPAQTGTLVPAIGARRRVCALNAIGWGRPEIGERLNVRGDQITGWINRPRIQYMTWAAIADVYNELSGTPGPSARSITWARNRGWVSPIAWEGRDIDHPDSVPDLGDDPQHTHVDDVLLARILRGEHDSEIPKPERVAVLDHAIKHEWSVRRTAACLNLKHDAAEAALLRRRRKLQQEAEVAA</sequence>
<name>A0ABW6TL85_9NOCA</name>
<reference evidence="1 2" key="1">
    <citation type="submission" date="2024-10" db="EMBL/GenBank/DDBJ databases">
        <title>The Natural Products Discovery Center: Release of the First 8490 Sequenced Strains for Exploring Actinobacteria Biosynthetic Diversity.</title>
        <authorList>
            <person name="Kalkreuter E."/>
            <person name="Kautsar S.A."/>
            <person name="Yang D."/>
            <person name="Bader C.D."/>
            <person name="Teijaro C.N."/>
            <person name="Fluegel L."/>
            <person name="Davis C.M."/>
            <person name="Simpson J.R."/>
            <person name="Lauterbach L."/>
            <person name="Steele A.D."/>
            <person name="Gui C."/>
            <person name="Meng S."/>
            <person name="Li G."/>
            <person name="Viehrig K."/>
            <person name="Ye F."/>
            <person name="Su P."/>
            <person name="Kiefer A.F."/>
            <person name="Nichols A."/>
            <person name="Cepeda A.J."/>
            <person name="Yan W."/>
            <person name="Fan B."/>
            <person name="Jiang Y."/>
            <person name="Adhikari A."/>
            <person name="Zheng C.-J."/>
            <person name="Schuster L."/>
            <person name="Cowan T.M."/>
            <person name="Smanski M.J."/>
            <person name="Chevrette M.G."/>
            <person name="De Carvalho L.P.S."/>
            <person name="Shen B."/>
        </authorList>
    </citation>
    <scope>NUCLEOTIDE SEQUENCE [LARGE SCALE GENOMIC DNA]</scope>
    <source>
        <strain evidence="1 2">NPDC001867</strain>
    </source>
</reference>
<evidence type="ECO:0008006" key="3">
    <source>
        <dbReference type="Google" id="ProtNLM"/>
    </source>
</evidence>
<dbReference type="EMBL" id="JBIATK010000012">
    <property type="protein sequence ID" value="MFF4026891.1"/>
    <property type="molecule type" value="Genomic_DNA"/>
</dbReference>
<dbReference type="RefSeq" id="WP_387131851.1">
    <property type="nucleotide sequence ID" value="NZ_JBIATK010000012.1"/>
</dbReference>
<gene>
    <name evidence="1" type="ORF">ACFYY5_28985</name>
</gene>
<accession>A0ABW6TL85</accession>
<evidence type="ECO:0000313" key="1">
    <source>
        <dbReference type="EMBL" id="MFF4026891.1"/>
    </source>
</evidence>
<proteinExistence type="predicted"/>
<organism evidence="1 2">
    <name type="scientific">Nocardia elegans</name>
    <dbReference type="NCBI Taxonomy" id="300029"/>
    <lineage>
        <taxon>Bacteria</taxon>
        <taxon>Bacillati</taxon>
        <taxon>Actinomycetota</taxon>
        <taxon>Actinomycetes</taxon>
        <taxon>Mycobacteriales</taxon>
        <taxon>Nocardiaceae</taxon>
        <taxon>Nocardia</taxon>
    </lineage>
</organism>